<dbReference type="AlphaFoldDB" id="A0A1W4X558"/>
<gene>
    <name evidence="3" type="primary">LOC108738552</name>
</gene>
<proteinExistence type="predicted"/>
<dbReference type="InParanoid" id="A0A1W4X558"/>
<dbReference type="Proteomes" id="UP000192223">
    <property type="component" value="Unplaced"/>
</dbReference>
<dbReference type="KEGG" id="apln:108738552"/>
<keyword evidence="1" id="KW-0732">Signal</keyword>
<feature type="chain" id="PRO_5010719109" evidence="1">
    <location>
        <begin position="24"/>
        <end position="107"/>
    </location>
</feature>
<dbReference type="GeneID" id="108738552"/>
<evidence type="ECO:0000313" key="2">
    <source>
        <dbReference type="Proteomes" id="UP000192223"/>
    </source>
</evidence>
<keyword evidence="2" id="KW-1185">Reference proteome</keyword>
<name>A0A1W4X558_AGRPL</name>
<sequence>MAKLLLTVFFILIVCLVSLSVSGFKGCAICGYSKHCPRKSVRDPRMAYYSGNPKLVSPKQYYSDKTYVEPTHKQYESQKPSPKVIYKENVNRPPARSTSKPTVCRPC</sequence>
<organism evidence="2 3">
    <name type="scientific">Agrilus planipennis</name>
    <name type="common">Emerald ash borer</name>
    <name type="synonym">Agrilus marcopoli</name>
    <dbReference type="NCBI Taxonomy" id="224129"/>
    <lineage>
        <taxon>Eukaryota</taxon>
        <taxon>Metazoa</taxon>
        <taxon>Ecdysozoa</taxon>
        <taxon>Arthropoda</taxon>
        <taxon>Hexapoda</taxon>
        <taxon>Insecta</taxon>
        <taxon>Pterygota</taxon>
        <taxon>Neoptera</taxon>
        <taxon>Endopterygota</taxon>
        <taxon>Coleoptera</taxon>
        <taxon>Polyphaga</taxon>
        <taxon>Elateriformia</taxon>
        <taxon>Buprestoidea</taxon>
        <taxon>Buprestidae</taxon>
        <taxon>Agrilinae</taxon>
        <taxon>Agrilus</taxon>
    </lineage>
</organism>
<reference evidence="3" key="1">
    <citation type="submission" date="2025-08" db="UniProtKB">
        <authorList>
            <consortium name="RefSeq"/>
        </authorList>
    </citation>
    <scope>IDENTIFICATION</scope>
    <source>
        <tissue evidence="3">Entire body</tissue>
    </source>
</reference>
<feature type="signal peptide" evidence="1">
    <location>
        <begin position="1"/>
        <end position="23"/>
    </location>
</feature>
<protein>
    <submittedName>
        <fullName evidence="3">Uncharacterized protein LOC108738552</fullName>
    </submittedName>
</protein>
<evidence type="ECO:0000313" key="3">
    <source>
        <dbReference type="RefSeq" id="XP_018327518.1"/>
    </source>
</evidence>
<evidence type="ECO:0000256" key="1">
    <source>
        <dbReference type="SAM" id="SignalP"/>
    </source>
</evidence>
<dbReference type="RefSeq" id="XP_018327518.1">
    <property type="nucleotide sequence ID" value="XM_018472016.2"/>
</dbReference>
<accession>A0A1W4X558</accession>